<comment type="caution">
    <text evidence="1">The sequence shown here is derived from an EMBL/GenBank/DDBJ whole genome shotgun (WGS) entry which is preliminary data.</text>
</comment>
<dbReference type="EMBL" id="JXTC01000005">
    <property type="protein sequence ID" value="POO02286.1"/>
    <property type="molecule type" value="Genomic_DNA"/>
</dbReference>
<protein>
    <submittedName>
        <fullName evidence="1">Uncharacterized protein</fullName>
    </submittedName>
</protein>
<reference evidence="2" key="1">
    <citation type="submission" date="2016-06" db="EMBL/GenBank/DDBJ databases">
        <title>Parallel loss of symbiosis genes in relatives of nitrogen-fixing non-legume Parasponia.</title>
        <authorList>
            <person name="Van Velzen R."/>
            <person name="Holmer R."/>
            <person name="Bu F."/>
            <person name="Rutten L."/>
            <person name="Van Zeijl A."/>
            <person name="Liu W."/>
            <person name="Santuari L."/>
            <person name="Cao Q."/>
            <person name="Sharma T."/>
            <person name="Shen D."/>
            <person name="Roswanjaya Y."/>
            <person name="Wardhani T."/>
            <person name="Kalhor M.S."/>
            <person name="Jansen J."/>
            <person name="Van den Hoogen J."/>
            <person name="Gungor B."/>
            <person name="Hartog M."/>
            <person name="Hontelez J."/>
            <person name="Verver J."/>
            <person name="Yang W.-C."/>
            <person name="Schijlen E."/>
            <person name="Repin R."/>
            <person name="Schilthuizen M."/>
            <person name="Schranz E."/>
            <person name="Heidstra R."/>
            <person name="Miyata K."/>
            <person name="Fedorova E."/>
            <person name="Kohlen W."/>
            <person name="Bisseling T."/>
            <person name="Smit S."/>
            <person name="Geurts R."/>
        </authorList>
    </citation>
    <scope>NUCLEOTIDE SEQUENCE [LARGE SCALE GENOMIC DNA]</scope>
    <source>
        <strain evidence="2">cv. RG33-2</strain>
    </source>
</reference>
<accession>A0A2P5FWV9</accession>
<dbReference type="Proteomes" id="UP000237000">
    <property type="component" value="Unassembled WGS sequence"/>
</dbReference>
<sequence length="190" mass="19113">ADIPAPRAVIEAVDLLQLAARQLPRVLLDLLNGRLEEPGLGPLARAPPLGAQVLVQLRHADRSANPTRVVGGRRVEDLADLVDQAGGDHPVHALRHEGAEDRQRDVDPEEAALVAEAESGVVADEGLDVGVGAAGDDREAAAVEDGLDGGGGVVAEVGGGEVGLGVGDGAEHVVGDAAAFLVGDLVGGDV</sequence>
<organism evidence="1 2">
    <name type="scientific">Trema orientale</name>
    <name type="common">Charcoal tree</name>
    <name type="synonym">Celtis orientalis</name>
    <dbReference type="NCBI Taxonomy" id="63057"/>
    <lineage>
        <taxon>Eukaryota</taxon>
        <taxon>Viridiplantae</taxon>
        <taxon>Streptophyta</taxon>
        <taxon>Embryophyta</taxon>
        <taxon>Tracheophyta</taxon>
        <taxon>Spermatophyta</taxon>
        <taxon>Magnoliopsida</taxon>
        <taxon>eudicotyledons</taxon>
        <taxon>Gunneridae</taxon>
        <taxon>Pentapetalae</taxon>
        <taxon>rosids</taxon>
        <taxon>fabids</taxon>
        <taxon>Rosales</taxon>
        <taxon>Cannabaceae</taxon>
        <taxon>Trema</taxon>
    </lineage>
</organism>
<feature type="non-terminal residue" evidence="1">
    <location>
        <position position="1"/>
    </location>
</feature>
<dbReference type="OrthoDB" id="10435441at2759"/>
<evidence type="ECO:0000313" key="1">
    <source>
        <dbReference type="EMBL" id="POO02286.1"/>
    </source>
</evidence>
<gene>
    <name evidence="1" type="ORF">TorRG33x02_020700</name>
</gene>
<dbReference type="AlphaFoldDB" id="A0A2P5FWV9"/>
<evidence type="ECO:0000313" key="2">
    <source>
        <dbReference type="Proteomes" id="UP000237000"/>
    </source>
</evidence>
<proteinExistence type="predicted"/>
<dbReference type="InParanoid" id="A0A2P5FWV9"/>
<name>A0A2P5FWV9_TREOI</name>
<keyword evidence="2" id="KW-1185">Reference proteome</keyword>